<evidence type="ECO:0000259" key="4">
    <source>
        <dbReference type="Pfam" id="PF00685"/>
    </source>
</evidence>
<keyword evidence="2" id="KW-0325">Glycoprotein</keyword>
<name>A0AAV2R5U3_MEGNR</name>
<comment type="caution">
    <text evidence="5">The sequence shown here is derived from an EMBL/GenBank/DDBJ whole genome shotgun (WGS) entry which is preliminary data.</text>
</comment>
<dbReference type="InterPro" id="IPR027417">
    <property type="entry name" value="P-loop_NTPase"/>
</dbReference>
<evidence type="ECO:0000313" key="6">
    <source>
        <dbReference type="Proteomes" id="UP001497623"/>
    </source>
</evidence>
<feature type="domain" description="Sulfotransferase" evidence="4">
    <location>
        <begin position="40"/>
        <end position="140"/>
    </location>
</feature>
<dbReference type="Proteomes" id="UP001497623">
    <property type="component" value="Unassembled WGS sequence"/>
</dbReference>
<feature type="non-terminal residue" evidence="5">
    <location>
        <position position="140"/>
    </location>
</feature>
<organism evidence="5 6">
    <name type="scientific">Meganyctiphanes norvegica</name>
    <name type="common">Northern krill</name>
    <name type="synonym">Thysanopoda norvegica</name>
    <dbReference type="NCBI Taxonomy" id="48144"/>
    <lineage>
        <taxon>Eukaryota</taxon>
        <taxon>Metazoa</taxon>
        <taxon>Ecdysozoa</taxon>
        <taxon>Arthropoda</taxon>
        <taxon>Crustacea</taxon>
        <taxon>Multicrustacea</taxon>
        <taxon>Malacostraca</taxon>
        <taxon>Eumalacostraca</taxon>
        <taxon>Eucarida</taxon>
        <taxon>Euphausiacea</taxon>
        <taxon>Euphausiidae</taxon>
        <taxon>Meganyctiphanes</taxon>
    </lineage>
</organism>
<protein>
    <recommendedName>
        <fullName evidence="4">Sulfotransferase domain-containing protein</fullName>
    </recommendedName>
</protein>
<accession>A0AAV2R5U3</accession>
<evidence type="ECO:0000256" key="2">
    <source>
        <dbReference type="ARBA" id="ARBA00023180"/>
    </source>
</evidence>
<keyword evidence="6" id="KW-1185">Reference proteome</keyword>
<dbReference type="EMBL" id="CAXKWB010015519">
    <property type="protein sequence ID" value="CAL4114027.1"/>
    <property type="molecule type" value="Genomic_DNA"/>
</dbReference>
<dbReference type="PANTHER" id="PTHR10605:SF65">
    <property type="entry name" value="GH20068P"/>
    <property type="match status" value="1"/>
</dbReference>
<proteinExistence type="predicted"/>
<sequence>MGIEWYRNEMPISYEDQITIEKSPQYFVRDQAPYRIFKYNSTICLILIVKEPVERTLSEYAHHKLNWEPGIKKGELIPFEKEVFNSSGGVNTQNVNVYKSIYWPYLQHYLEFFQRDQILVVDGDEFVQYPLPVIQKVEKF</sequence>
<reference evidence="5 6" key="1">
    <citation type="submission" date="2024-05" db="EMBL/GenBank/DDBJ databases">
        <authorList>
            <person name="Wallberg A."/>
        </authorList>
    </citation>
    <scope>NUCLEOTIDE SEQUENCE [LARGE SCALE GENOMIC DNA]</scope>
</reference>
<dbReference type="AlphaFoldDB" id="A0AAV2R5U3"/>
<gene>
    <name evidence="5" type="ORF">MNOR_LOCUS20249</name>
</gene>
<dbReference type="Gene3D" id="3.40.50.300">
    <property type="entry name" value="P-loop containing nucleotide triphosphate hydrolases"/>
    <property type="match status" value="1"/>
</dbReference>
<dbReference type="InterPro" id="IPR037359">
    <property type="entry name" value="NST/OST"/>
</dbReference>
<evidence type="ECO:0000256" key="3">
    <source>
        <dbReference type="PIRSR" id="PIRSR637359-2"/>
    </source>
</evidence>
<keyword evidence="1" id="KW-0808">Transferase</keyword>
<dbReference type="GO" id="GO:0008467">
    <property type="term" value="F:[heparan sulfate]-glucosamine 3-sulfotransferase activity"/>
    <property type="evidence" value="ECO:0007669"/>
    <property type="project" value="TreeGrafter"/>
</dbReference>
<evidence type="ECO:0000256" key="1">
    <source>
        <dbReference type="ARBA" id="ARBA00022679"/>
    </source>
</evidence>
<dbReference type="SUPFAM" id="SSF52540">
    <property type="entry name" value="P-loop containing nucleoside triphosphate hydrolases"/>
    <property type="match status" value="1"/>
</dbReference>
<dbReference type="Pfam" id="PF00685">
    <property type="entry name" value="Sulfotransfer_1"/>
    <property type="match status" value="1"/>
</dbReference>
<feature type="binding site" evidence="3">
    <location>
        <position position="58"/>
    </location>
    <ligand>
        <name>3'-phosphoadenylyl sulfate</name>
        <dbReference type="ChEBI" id="CHEBI:58339"/>
    </ligand>
</feature>
<dbReference type="InterPro" id="IPR000863">
    <property type="entry name" value="Sulfotransferase_dom"/>
</dbReference>
<evidence type="ECO:0000313" key="5">
    <source>
        <dbReference type="EMBL" id="CAL4114027.1"/>
    </source>
</evidence>
<dbReference type="PANTHER" id="PTHR10605">
    <property type="entry name" value="HEPARAN SULFATE SULFOTRANSFERASE"/>
    <property type="match status" value="1"/>
</dbReference>